<dbReference type="SUPFAM" id="SSF53335">
    <property type="entry name" value="S-adenosyl-L-methionine-dependent methyltransferases"/>
    <property type="match status" value="1"/>
</dbReference>
<evidence type="ECO:0000256" key="3">
    <source>
        <dbReference type="ARBA" id="ARBA00022691"/>
    </source>
</evidence>
<accession>A0A2P7N0I8</accession>
<feature type="active site" description="Nucleophile" evidence="4">
    <location>
        <position position="401"/>
    </location>
</feature>
<dbReference type="PROSITE" id="PS01230">
    <property type="entry name" value="TRMA_1"/>
    <property type="match status" value="1"/>
</dbReference>
<evidence type="ECO:0000313" key="8">
    <source>
        <dbReference type="Proteomes" id="UP000243002"/>
    </source>
</evidence>
<evidence type="ECO:0000256" key="1">
    <source>
        <dbReference type="ARBA" id="ARBA00022603"/>
    </source>
</evidence>
<evidence type="ECO:0000256" key="2">
    <source>
        <dbReference type="ARBA" id="ARBA00022679"/>
    </source>
</evidence>
<keyword evidence="1 4" id="KW-0489">Methyltransferase</keyword>
<dbReference type="Pfam" id="PF05958">
    <property type="entry name" value="tRNA_U5-meth_tr"/>
    <property type="match status" value="1"/>
</dbReference>
<reference evidence="7 8" key="1">
    <citation type="journal article" date="2018" name="Environ. Microbiol.">
        <title>Ecological and genomic features of two widespread freshwater picocyanobacteria.</title>
        <authorList>
            <person name="Cabello-Yeves P.J."/>
            <person name="Picazo A."/>
            <person name="Camacho A."/>
            <person name="Callieri C."/>
            <person name="Rosselli R."/>
            <person name="Roda-Garcia J.J."/>
            <person name="Coutinho F.H."/>
            <person name="Rodriguez-Valera F."/>
        </authorList>
    </citation>
    <scope>NUCLEOTIDE SEQUENCE [LARGE SCALE GENOMIC DNA]</scope>
    <source>
        <strain evidence="7 8">Tous</strain>
    </source>
</reference>
<evidence type="ECO:0000313" key="7">
    <source>
        <dbReference type="EMBL" id="PSJ06990.1"/>
    </source>
</evidence>
<sequence>MTVTVAITGLSHDGQGVARLADRVLFVAGALPGEQAKVRLTHKARRHWMAELQQVLEPAAERRRPPCILAEDCGGCSLQHLDDSAQQHWKHQKVVDALRRIAHLDTDVAPLMAAPEGLGYRNRAIIPLERCEDGRLRAGFYRPGTHKIVNMNRCPVLDPRLDALIAPLKSDLETSDWPVDRDCREGGGLRHLALRIGSYTGELLITLVSSTPDLEGIEILAAQWMHRWPELVGVCLNLQPLATNTLMGPETRVVVGRSWVQERFCDLELRIAADTFFQVHTRQAERIVPLVLAALAGSAPGVMVDAYCGIGTYSLPVAAAGWHVHGIELSPEAVHQAKANARENGLSESATFETGVVAECLAEHLVHCDAVFLDPPRKGLEPATLQAIIERPPAHLLYLSCDPATLARDLAQLVGGGSYRLESVQPIDFFPQTSHVETLTVLSRIGAGLPTPQPEAAEQE</sequence>
<dbReference type="GO" id="GO:0070041">
    <property type="term" value="F:rRNA (uridine-C5-)-methyltransferase activity"/>
    <property type="evidence" value="ECO:0007669"/>
    <property type="project" value="TreeGrafter"/>
</dbReference>
<dbReference type="PROSITE" id="PS51687">
    <property type="entry name" value="SAM_MT_RNA_M5U"/>
    <property type="match status" value="1"/>
</dbReference>
<dbReference type="PROSITE" id="PS50926">
    <property type="entry name" value="TRAM"/>
    <property type="match status" value="1"/>
</dbReference>
<dbReference type="GO" id="GO:0070475">
    <property type="term" value="P:rRNA base methylation"/>
    <property type="evidence" value="ECO:0007669"/>
    <property type="project" value="TreeGrafter"/>
</dbReference>
<gene>
    <name evidence="7" type="ORF">C7K55_02195</name>
</gene>
<organism evidence="7 8">
    <name type="scientific">Cyanobium usitatum str. Tous</name>
    <dbReference type="NCBI Taxonomy" id="2116684"/>
    <lineage>
        <taxon>Bacteria</taxon>
        <taxon>Bacillati</taxon>
        <taxon>Cyanobacteriota</taxon>
        <taxon>Cyanophyceae</taxon>
        <taxon>Synechococcales</taxon>
        <taxon>Prochlorococcaceae</taxon>
        <taxon>Cyanobium</taxon>
    </lineage>
</organism>
<dbReference type="InterPro" id="IPR010280">
    <property type="entry name" value="U5_MeTrfase_fam"/>
</dbReference>
<dbReference type="PANTHER" id="PTHR11061">
    <property type="entry name" value="RNA M5U METHYLTRANSFERASE"/>
    <property type="match status" value="1"/>
</dbReference>
<dbReference type="SUPFAM" id="SSF50249">
    <property type="entry name" value="Nucleic acid-binding proteins"/>
    <property type="match status" value="1"/>
</dbReference>
<dbReference type="InterPro" id="IPR002792">
    <property type="entry name" value="TRAM_dom"/>
</dbReference>
<feature type="binding site" evidence="4">
    <location>
        <position position="307"/>
    </location>
    <ligand>
        <name>S-adenosyl-L-methionine</name>
        <dbReference type="ChEBI" id="CHEBI:59789"/>
    </ligand>
</feature>
<feature type="binding site" evidence="4">
    <location>
        <position position="278"/>
    </location>
    <ligand>
        <name>S-adenosyl-L-methionine</name>
        <dbReference type="ChEBI" id="CHEBI:59789"/>
    </ligand>
</feature>
<evidence type="ECO:0000259" key="6">
    <source>
        <dbReference type="PROSITE" id="PS50926"/>
    </source>
</evidence>
<dbReference type="Pfam" id="PF01938">
    <property type="entry name" value="TRAM"/>
    <property type="match status" value="1"/>
</dbReference>
<dbReference type="InterPro" id="IPR029063">
    <property type="entry name" value="SAM-dependent_MTases_sf"/>
</dbReference>
<dbReference type="PROSITE" id="PS01231">
    <property type="entry name" value="TRMA_2"/>
    <property type="match status" value="1"/>
</dbReference>
<dbReference type="AlphaFoldDB" id="A0A2P7N0I8"/>
<dbReference type="InterPro" id="IPR012340">
    <property type="entry name" value="NA-bd_OB-fold"/>
</dbReference>
<evidence type="ECO:0000256" key="4">
    <source>
        <dbReference type="PROSITE-ProRule" id="PRU01024"/>
    </source>
</evidence>
<dbReference type="OrthoDB" id="9804590at2"/>
<dbReference type="Gene3D" id="3.40.50.150">
    <property type="entry name" value="Vaccinia Virus protein VP39"/>
    <property type="match status" value="1"/>
</dbReference>
<evidence type="ECO:0000256" key="5">
    <source>
        <dbReference type="PROSITE-ProRule" id="PRU10015"/>
    </source>
</evidence>
<dbReference type="CDD" id="cd02440">
    <property type="entry name" value="AdoMet_MTases"/>
    <property type="match status" value="1"/>
</dbReference>
<name>A0A2P7N0I8_9CYAN</name>
<comment type="similarity">
    <text evidence="4">Belongs to the class I-like SAM-binding methyltransferase superfamily. RNA M5U methyltransferase family.</text>
</comment>
<dbReference type="NCBIfam" id="TIGR00479">
    <property type="entry name" value="rumA"/>
    <property type="match status" value="1"/>
</dbReference>
<comment type="caution">
    <text evidence="7">The sequence shown here is derived from an EMBL/GenBank/DDBJ whole genome shotgun (WGS) entry which is preliminary data.</text>
</comment>
<dbReference type="Gene3D" id="2.40.50.1070">
    <property type="match status" value="1"/>
</dbReference>
<proteinExistence type="inferred from homology"/>
<dbReference type="EMBL" id="PXXO01000002">
    <property type="protein sequence ID" value="PSJ06990.1"/>
    <property type="molecule type" value="Genomic_DNA"/>
</dbReference>
<feature type="binding site" evidence="4">
    <location>
        <position position="374"/>
    </location>
    <ligand>
        <name>S-adenosyl-L-methionine</name>
        <dbReference type="ChEBI" id="CHEBI:59789"/>
    </ligand>
</feature>
<dbReference type="Gene3D" id="2.40.50.140">
    <property type="entry name" value="Nucleic acid-binding proteins"/>
    <property type="match status" value="1"/>
</dbReference>
<keyword evidence="8" id="KW-1185">Reference proteome</keyword>
<keyword evidence="2 4" id="KW-0808">Transferase</keyword>
<feature type="domain" description="TRAM" evidence="6">
    <location>
        <begin position="1"/>
        <end position="54"/>
    </location>
</feature>
<keyword evidence="3 4" id="KW-0949">S-adenosyl-L-methionine</keyword>
<feature type="binding site" evidence="4">
    <location>
        <position position="328"/>
    </location>
    <ligand>
        <name>S-adenosyl-L-methionine</name>
        <dbReference type="ChEBI" id="CHEBI:59789"/>
    </ligand>
</feature>
<protein>
    <submittedName>
        <fullName evidence="7">23S rRNA (Uracil(1939)-C(5))-methyltransferase RlmD</fullName>
    </submittedName>
</protein>
<dbReference type="PANTHER" id="PTHR11061:SF30">
    <property type="entry name" value="TRNA (URACIL(54)-C(5))-METHYLTRANSFERASE"/>
    <property type="match status" value="1"/>
</dbReference>
<dbReference type="InterPro" id="IPR030390">
    <property type="entry name" value="MeTrfase_TrmA_AS"/>
</dbReference>
<feature type="active site" evidence="5">
    <location>
        <position position="401"/>
    </location>
</feature>
<dbReference type="InterPro" id="IPR030391">
    <property type="entry name" value="MeTrfase_TrmA_CS"/>
</dbReference>
<dbReference type="Proteomes" id="UP000243002">
    <property type="component" value="Unassembled WGS sequence"/>
</dbReference>